<keyword evidence="13" id="KW-1185">Reference proteome</keyword>
<dbReference type="EC" id="1.5.1.50" evidence="7"/>
<dbReference type="Proteomes" id="UP000267187">
    <property type="component" value="Unassembled WGS sequence"/>
</dbReference>
<reference evidence="12 13" key="1">
    <citation type="submission" date="2018-10" db="EMBL/GenBank/DDBJ databases">
        <title>Genomic Encyclopedia of Type Strains, Phase IV (KMG-IV): sequencing the most valuable type-strain genomes for metagenomic binning, comparative biology and taxonomic classification.</title>
        <authorList>
            <person name="Goeker M."/>
        </authorList>
    </citation>
    <scope>NUCLEOTIDE SEQUENCE [LARGE SCALE GENOMIC DNA]</scope>
    <source>
        <strain evidence="12 13">DSM 25080</strain>
    </source>
</reference>
<evidence type="ECO:0000256" key="11">
    <source>
        <dbReference type="ARBA" id="ARBA00049376"/>
    </source>
</evidence>
<gene>
    <name evidence="12" type="ORF">DFR27_0363</name>
</gene>
<accession>A0A3M0AE51</accession>
<dbReference type="GO" id="GO:0004146">
    <property type="term" value="F:dihydrofolate reductase activity"/>
    <property type="evidence" value="ECO:0007669"/>
    <property type="project" value="UniProtKB-EC"/>
</dbReference>
<evidence type="ECO:0000313" key="12">
    <source>
        <dbReference type="EMBL" id="RMA82414.1"/>
    </source>
</evidence>
<keyword evidence="2" id="KW-0554">One-carbon metabolism</keyword>
<name>A0A3M0AE51_9GAMM</name>
<protein>
    <recommendedName>
        <fullName evidence="8">Dihydromonapterin reductase</fullName>
        <ecNumber evidence="1">1.5.1.3</ecNumber>
        <ecNumber evidence="7">1.5.1.50</ecNumber>
    </recommendedName>
    <alternativeName>
        <fullName evidence="9">Dihydrofolate reductase</fullName>
    </alternativeName>
</protein>
<evidence type="ECO:0000256" key="3">
    <source>
        <dbReference type="ARBA" id="ARBA00022857"/>
    </source>
</evidence>
<dbReference type="PRINTS" id="PR00081">
    <property type="entry name" value="GDHRDH"/>
</dbReference>
<evidence type="ECO:0000256" key="9">
    <source>
        <dbReference type="ARBA" id="ARBA00042299"/>
    </source>
</evidence>
<evidence type="ECO:0000256" key="8">
    <source>
        <dbReference type="ARBA" id="ARBA00039631"/>
    </source>
</evidence>
<comment type="catalytic activity">
    <reaction evidence="10">
        <text>(6S)-5,6,7,8-tetrahydrofolate + NADP(+) = 7,8-dihydrofolate + NADPH + H(+)</text>
        <dbReference type="Rhea" id="RHEA:15009"/>
        <dbReference type="ChEBI" id="CHEBI:15378"/>
        <dbReference type="ChEBI" id="CHEBI:57451"/>
        <dbReference type="ChEBI" id="CHEBI:57453"/>
        <dbReference type="ChEBI" id="CHEBI:57783"/>
        <dbReference type="ChEBI" id="CHEBI:58349"/>
        <dbReference type="EC" id="1.5.1.3"/>
    </reaction>
</comment>
<dbReference type="InterPro" id="IPR036291">
    <property type="entry name" value="NAD(P)-bd_dom_sf"/>
</dbReference>
<dbReference type="OrthoDB" id="9793499at2"/>
<dbReference type="EMBL" id="REFJ01000001">
    <property type="protein sequence ID" value="RMA82414.1"/>
    <property type="molecule type" value="Genomic_DNA"/>
</dbReference>
<dbReference type="InterPro" id="IPR002347">
    <property type="entry name" value="SDR_fam"/>
</dbReference>
<comment type="function">
    <text evidence="5">Catalyzes the reduction of dihydromonapterin to tetrahydromonapterin. Also has lower activity with dihydrofolate.</text>
</comment>
<dbReference type="PROSITE" id="PS00061">
    <property type="entry name" value="ADH_SHORT"/>
    <property type="match status" value="1"/>
</dbReference>
<dbReference type="Pfam" id="PF13561">
    <property type="entry name" value="adh_short_C2"/>
    <property type="match status" value="1"/>
</dbReference>
<evidence type="ECO:0000256" key="1">
    <source>
        <dbReference type="ARBA" id="ARBA00012856"/>
    </source>
</evidence>
<dbReference type="EC" id="1.5.1.3" evidence="1"/>
<evidence type="ECO:0000256" key="7">
    <source>
        <dbReference type="ARBA" id="ARBA00039145"/>
    </source>
</evidence>
<dbReference type="PANTHER" id="PTHR43639:SF6">
    <property type="entry name" value="DIHYDROMONAPTERIN REDUCTASE"/>
    <property type="match status" value="1"/>
</dbReference>
<keyword evidence="4" id="KW-0560">Oxidoreductase</keyword>
<comment type="catalytic activity">
    <reaction evidence="11">
        <text>7,8-dihydromonapterin + NADPH + H(+) = 5,6,7,8-tetrahydromonapterin + NADP(+)</text>
        <dbReference type="Rhea" id="RHEA:34847"/>
        <dbReference type="ChEBI" id="CHEBI:15378"/>
        <dbReference type="ChEBI" id="CHEBI:57783"/>
        <dbReference type="ChEBI" id="CHEBI:58349"/>
        <dbReference type="ChEBI" id="CHEBI:71175"/>
        <dbReference type="ChEBI" id="CHEBI:71177"/>
        <dbReference type="EC" id="1.5.1.50"/>
    </reaction>
</comment>
<dbReference type="PANTHER" id="PTHR43639">
    <property type="entry name" value="OXIDOREDUCTASE, SHORT-CHAIN DEHYDROGENASE/REDUCTASE FAMILY (AFU_ORTHOLOGUE AFUA_5G02870)"/>
    <property type="match status" value="1"/>
</dbReference>
<dbReference type="PRINTS" id="PR00080">
    <property type="entry name" value="SDRFAMILY"/>
</dbReference>
<comment type="similarity">
    <text evidence="6">Belongs to the short-chain dehydrogenases/reductases (SDR) family. FolM subfamily.</text>
</comment>
<evidence type="ECO:0000256" key="4">
    <source>
        <dbReference type="ARBA" id="ARBA00023002"/>
    </source>
</evidence>
<dbReference type="GO" id="GO:0006730">
    <property type="term" value="P:one-carbon metabolic process"/>
    <property type="evidence" value="ECO:0007669"/>
    <property type="project" value="UniProtKB-KW"/>
</dbReference>
<dbReference type="InterPro" id="IPR020904">
    <property type="entry name" value="Sc_DH/Rdtase_CS"/>
</dbReference>
<evidence type="ECO:0000256" key="10">
    <source>
        <dbReference type="ARBA" id="ARBA00048873"/>
    </source>
</evidence>
<organism evidence="12 13">
    <name type="scientific">Umboniibacter marinipuniceus</name>
    <dbReference type="NCBI Taxonomy" id="569599"/>
    <lineage>
        <taxon>Bacteria</taxon>
        <taxon>Pseudomonadati</taxon>
        <taxon>Pseudomonadota</taxon>
        <taxon>Gammaproteobacteria</taxon>
        <taxon>Cellvibrionales</taxon>
        <taxon>Cellvibrionaceae</taxon>
        <taxon>Umboniibacter</taxon>
    </lineage>
</organism>
<evidence type="ECO:0000256" key="5">
    <source>
        <dbReference type="ARBA" id="ARBA00037508"/>
    </source>
</evidence>
<dbReference type="Gene3D" id="3.40.50.720">
    <property type="entry name" value="NAD(P)-binding Rossmann-like Domain"/>
    <property type="match status" value="1"/>
</dbReference>
<evidence type="ECO:0000313" key="13">
    <source>
        <dbReference type="Proteomes" id="UP000267187"/>
    </source>
</evidence>
<sequence>MQMNTLVVSGASRRFGLLVAEHYLKLGWQVIALSRQSSPELDTLVGKGVCWLACDYEDKASVLTALKQIEEQVSSVQLLVHNASYFAVDSEELDAWDQLERFNRVHVQAPALINYRLQPLLTNLDQPGLIVHLSDIFADRPRAVHARYCASKAALENLTKSLALKWAPGVRVNSIQPGPVKFLPSHSDADRARVLGETPLGYEAGFEPLLKALEYLVDNQFVTGSSLKVDGGRSIA</sequence>
<evidence type="ECO:0000256" key="2">
    <source>
        <dbReference type="ARBA" id="ARBA00022563"/>
    </source>
</evidence>
<proteinExistence type="inferred from homology"/>
<dbReference type="AlphaFoldDB" id="A0A3M0AE51"/>
<comment type="caution">
    <text evidence="12">The sequence shown here is derived from an EMBL/GenBank/DDBJ whole genome shotgun (WGS) entry which is preliminary data.</text>
</comment>
<dbReference type="SUPFAM" id="SSF51735">
    <property type="entry name" value="NAD(P)-binding Rossmann-fold domains"/>
    <property type="match status" value="1"/>
</dbReference>
<evidence type="ECO:0000256" key="6">
    <source>
        <dbReference type="ARBA" id="ARBA00038212"/>
    </source>
</evidence>
<keyword evidence="3" id="KW-0521">NADP</keyword>